<evidence type="ECO:0000256" key="4">
    <source>
        <dbReference type="ARBA" id="ARBA00023235"/>
    </source>
</evidence>
<dbReference type="Pfam" id="PF13378">
    <property type="entry name" value="MR_MLE_C"/>
    <property type="match status" value="1"/>
</dbReference>
<dbReference type="Gene3D" id="3.30.390.10">
    <property type="entry name" value="Enolase-like, N-terminal domain"/>
    <property type="match status" value="1"/>
</dbReference>
<dbReference type="InterPro" id="IPR029065">
    <property type="entry name" value="Enolase_C-like"/>
</dbReference>
<comment type="cofactor">
    <cofactor evidence="6 7">
        <name>Mg(2+)</name>
        <dbReference type="ChEBI" id="CHEBI:18420"/>
    </cofactor>
    <text evidence="6 7">Binds 1 Mg(2+) ion per subunit.</text>
</comment>
<keyword evidence="4 7" id="KW-0413">Isomerase</keyword>
<dbReference type="PANTHER" id="PTHR48073">
    <property type="entry name" value="O-SUCCINYLBENZOATE SYNTHASE-RELATED"/>
    <property type="match status" value="1"/>
</dbReference>
<dbReference type="InterPro" id="IPR013341">
    <property type="entry name" value="Mandelate_racemase_N_dom"/>
</dbReference>
<dbReference type="GO" id="GO:0006518">
    <property type="term" value="P:peptide metabolic process"/>
    <property type="evidence" value="ECO:0007669"/>
    <property type="project" value="UniProtKB-ARBA"/>
</dbReference>
<dbReference type="InterPro" id="IPR018110">
    <property type="entry name" value="Mandel_Rmase/mucon_lact_enz_CS"/>
</dbReference>
<dbReference type="EC" id="5.1.1.-" evidence="7"/>
<dbReference type="Proteomes" id="UP000264071">
    <property type="component" value="Unassembled WGS sequence"/>
</dbReference>
<comment type="similarity">
    <text evidence="1 7">Belongs to the mandelate racemase/muconate lactonizing enzyme family.</text>
</comment>
<dbReference type="SUPFAM" id="SSF51604">
    <property type="entry name" value="Enolase C-terminal domain-like"/>
    <property type="match status" value="1"/>
</dbReference>
<evidence type="ECO:0000259" key="8">
    <source>
        <dbReference type="SMART" id="SM00922"/>
    </source>
</evidence>
<keyword evidence="2 6" id="KW-0479">Metal-binding</keyword>
<dbReference type="GO" id="GO:0016855">
    <property type="term" value="F:racemase and epimerase activity, acting on amino acids and derivatives"/>
    <property type="evidence" value="ECO:0007669"/>
    <property type="project" value="UniProtKB-UniRule"/>
</dbReference>
<dbReference type="SFLD" id="SFLDS00001">
    <property type="entry name" value="Enolase"/>
    <property type="match status" value="1"/>
</dbReference>
<dbReference type="SMART" id="SM00922">
    <property type="entry name" value="MR_MLE"/>
    <property type="match status" value="1"/>
</dbReference>
<dbReference type="SUPFAM" id="SSF54826">
    <property type="entry name" value="Enolase N-terminal domain-like"/>
    <property type="match status" value="1"/>
</dbReference>
<evidence type="ECO:0000256" key="5">
    <source>
        <dbReference type="PIRSR" id="PIRSR634603-1"/>
    </source>
</evidence>
<organism evidence="9 10">
    <name type="scientific">Gemmatimonas aurantiaca</name>
    <dbReference type="NCBI Taxonomy" id="173480"/>
    <lineage>
        <taxon>Bacteria</taxon>
        <taxon>Pseudomonadati</taxon>
        <taxon>Gemmatimonadota</taxon>
        <taxon>Gemmatimonadia</taxon>
        <taxon>Gemmatimonadales</taxon>
        <taxon>Gemmatimonadaceae</taxon>
        <taxon>Gemmatimonas</taxon>
    </lineage>
</organism>
<dbReference type="SFLD" id="SFLDG00180">
    <property type="entry name" value="muconate_cycloisomerase"/>
    <property type="match status" value="1"/>
</dbReference>
<dbReference type="AlphaFoldDB" id="A0A3D4V7N4"/>
<evidence type="ECO:0000256" key="2">
    <source>
        <dbReference type="ARBA" id="ARBA00022723"/>
    </source>
</evidence>
<dbReference type="InterPro" id="IPR029017">
    <property type="entry name" value="Enolase-like_N"/>
</dbReference>
<dbReference type="PROSITE" id="PS00909">
    <property type="entry name" value="MR_MLE_2"/>
    <property type="match status" value="1"/>
</dbReference>
<evidence type="ECO:0000256" key="7">
    <source>
        <dbReference type="RuleBase" id="RU366006"/>
    </source>
</evidence>
<dbReference type="OMA" id="YDAINIK"/>
<evidence type="ECO:0000313" key="9">
    <source>
        <dbReference type="EMBL" id="HCT56742.1"/>
    </source>
</evidence>
<evidence type="ECO:0000256" key="6">
    <source>
        <dbReference type="PIRSR" id="PIRSR634603-3"/>
    </source>
</evidence>
<dbReference type="Gene3D" id="3.20.20.120">
    <property type="entry name" value="Enolase-like C-terminal domain"/>
    <property type="match status" value="1"/>
</dbReference>
<keyword evidence="3 6" id="KW-0460">Magnesium</keyword>
<accession>A0A3D4V7N4</accession>
<dbReference type="Pfam" id="PF02746">
    <property type="entry name" value="MR_MLE_N"/>
    <property type="match status" value="1"/>
</dbReference>
<comment type="caution">
    <text evidence="9">The sequence shown here is derived from an EMBL/GenBank/DDBJ whole genome shotgun (WGS) entry which is preliminary data.</text>
</comment>
<dbReference type="InterPro" id="IPR013342">
    <property type="entry name" value="Mandelate_racemase_C"/>
</dbReference>
<evidence type="ECO:0000256" key="3">
    <source>
        <dbReference type="ARBA" id="ARBA00022842"/>
    </source>
</evidence>
<dbReference type="EMBL" id="DPIY01000006">
    <property type="protein sequence ID" value="HCT56742.1"/>
    <property type="molecule type" value="Genomic_DNA"/>
</dbReference>
<dbReference type="PANTHER" id="PTHR48073:SF2">
    <property type="entry name" value="O-SUCCINYLBENZOATE SYNTHASE"/>
    <property type="match status" value="1"/>
</dbReference>
<dbReference type="CDD" id="cd03319">
    <property type="entry name" value="L-Ala-DL-Glu_epimerase"/>
    <property type="match status" value="1"/>
</dbReference>
<feature type="binding site" evidence="6">
    <location>
        <position position="208"/>
    </location>
    <ligand>
        <name>Mg(2+)</name>
        <dbReference type="ChEBI" id="CHEBI:18420"/>
    </ligand>
</feature>
<feature type="domain" description="Mandelate racemase/muconate lactonizing enzyme C-terminal" evidence="8">
    <location>
        <begin position="136"/>
        <end position="229"/>
    </location>
</feature>
<reference evidence="9 10" key="1">
    <citation type="journal article" date="2018" name="Nat. Biotechnol.">
        <title>A standardized bacterial taxonomy based on genome phylogeny substantially revises the tree of life.</title>
        <authorList>
            <person name="Parks D.H."/>
            <person name="Chuvochina M."/>
            <person name="Waite D.W."/>
            <person name="Rinke C."/>
            <person name="Skarshewski A."/>
            <person name="Chaumeil P.A."/>
            <person name="Hugenholtz P."/>
        </authorList>
    </citation>
    <scope>NUCLEOTIDE SEQUENCE [LARGE SCALE GENOMIC DNA]</scope>
    <source>
        <strain evidence="9">UBA8844</strain>
    </source>
</reference>
<dbReference type="InterPro" id="IPR034603">
    <property type="entry name" value="Dipeptide_epimerase"/>
</dbReference>
<dbReference type="InterPro" id="IPR036849">
    <property type="entry name" value="Enolase-like_C_sf"/>
</dbReference>
<dbReference type="GO" id="GO:0046872">
    <property type="term" value="F:metal ion binding"/>
    <property type="evidence" value="ECO:0007669"/>
    <property type="project" value="UniProtKB-KW"/>
</dbReference>
<feature type="active site" description="Proton acceptor; specific for (S)-substrate epimerization" evidence="5">
    <location>
        <position position="255"/>
    </location>
</feature>
<sequence>MQLLAEIVTVHTKHPFIIARGGQSEYQVVWVRLIDADGAEGWGEASPSKYYGETADTVMVALQRFAPVLAGADAWSIEAIERELEKAMRWNAAARCAVSAALHDLAARRLGVPLWKMWGLDRQATPISSFTIGIAPDAATLRARVREAAHYPLLKIKLGSSWDREVLRIVREEAPKAQLRVDANAAWTAKQALGMLDVLNEVGVDMLEQPLPPQELAGLRFVRERSNIPVVADESCLVASDIPKLEGIVDGVNIKLAKCGSLREALRMIAVARAHGMRVMCGCMIETTLGIAAAAHFSPLLDDADLDGAALLSDDPFDGPGIPDGRVVLGDAPGLGVTRRAGN</sequence>
<feature type="active site" description="Proton acceptor; specific for (R)-substrate epimerization" evidence="5">
    <location>
        <position position="157"/>
    </location>
</feature>
<dbReference type="SFLD" id="SFLDF00009">
    <property type="entry name" value="o-succinylbenzoate_synthase"/>
    <property type="match status" value="1"/>
</dbReference>
<evidence type="ECO:0000313" key="10">
    <source>
        <dbReference type="Proteomes" id="UP000264071"/>
    </source>
</evidence>
<dbReference type="GO" id="GO:0009063">
    <property type="term" value="P:amino acid catabolic process"/>
    <property type="evidence" value="ECO:0007669"/>
    <property type="project" value="InterPro"/>
</dbReference>
<protein>
    <recommendedName>
        <fullName evidence="7">Dipeptide epimerase</fullName>
        <ecNumber evidence="7">5.1.1.-</ecNumber>
    </recommendedName>
</protein>
<evidence type="ECO:0000256" key="1">
    <source>
        <dbReference type="ARBA" id="ARBA00008031"/>
    </source>
</evidence>
<name>A0A3D4V7N4_9BACT</name>
<dbReference type="SFLD" id="SFLDF00010">
    <property type="entry name" value="dipeptide_epimerase"/>
    <property type="match status" value="1"/>
</dbReference>
<feature type="binding site" evidence="6">
    <location>
        <position position="182"/>
    </location>
    <ligand>
        <name>Mg(2+)</name>
        <dbReference type="ChEBI" id="CHEBI:18420"/>
    </ligand>
</feature>
<gene>
    <name evidence="9" type="ORF">DGD08_05960</name>
</gene>
<feature type="binding site" evidence="6">
    <location>
        <position position="233"/>
    </location>
    <ligand>
        <name>Mg(2+)</name>
        <dbReference type="ChEBI" id="CHEBI:18420"/>
    </ligand>
</feature>
<proteinExistence type="inferred from homology"/>